<comment type="caution">
    <text evidence="3">The sequence shown here is derived from an EMBL/GenBank/DDBJ whole genome shotgun (WGS) entry which is preliminary data.</text>
</comment>
<feature type="region of interest" description="Disordered" evidence="2">
    <location>
        <begin position="300"/>
        <end position="331"/>
    </location>
</feature>
<organism evidence="3 4">
    <name type="scientific">Lithocarpus litseifolius</name>
    <dbReference type="NCBI Taxonomy" id="425828"/>
    <lineage>
        <taxon>Eukaryota</taxon>
        <taxon>Viridiplantae</taxon>
        <taxon>Streptophyta</taxon>
        <taxon>Embryophyta</taxon>
        <taxon>Tracheophyta</taxon>
        <taxon>Spermatophyta</taxon>
        <taxon>Magnoliopsida</taxon>
        <taxon>eudicotyledons</taxon>
        <taxon>Gunneridae</taxon>
        <taxon>Pentapetalae</taxon>
        <taxon>rosids</taxon>
        <taxon>fabids</taxon>
        <taxon>Fagales</taxon>
        <taxon>Fagaceae</taxon>
        <taxon>Lithocarpus</taxon>
    </lineage>
</organism>
<keyword evidence="4" id="KW-1185">Reference proteome</keyword>
<evidence type="ECO:0000256" key="2">
    <source>
        <dbReference type="SAM" id="MobiDB-lite"/>
    </source>
</evidence>
<proteinExistence type="predicted"/>
<feature type="region of interest" description="Disordered" evidence="2">
    <location>
        <begin position="1"/>
        <end position="22"/>
    </location>
</feature>
<accession>A0AAW2C651</accession>
<evidence type="ECO:0000313" key="3">
    <source>
        <dbReference type="EMBL" id="KAK9993654.1"/>
    </source>
</evidence>
<dbReference type="AlphaFoldDB" id="A0AAW2C651"/>
<feature type="coiled-coil region" evidence="1">
    <location>
        <begin position="181"/>
        <end position="222"/>
    </location>
</feature>
<evidence type="ECO:0000256" key="1">
    <source>
        <dbReference type="SAM" id="Coils"/>
    </source>
</evidence>
<protein>
    <submittedName>
        <fullName evidence="3">Uncharacterized protein</fullName>
    </submittedName>
</protein>
<keyword evidence="1" id="KW-0175">Coiled coil</keyword>
<dbReference type="Proteomes" id="UP001459277">
    <property type="component" value="Unassembled WGS sequence"/>
</dbReference>
<evidence type="ECO:0000313" key="4">
    <source>
        <dbReference type="Proteomes" id="UP001459277"/>
    </source>
</evidence>
<feature type="region of interest" description="Disordered" evidence="2">
    <location>
        <begin position="51"/>
        <end position="72"/>
    </location>
</feature>
<feature type="compositionally biased region" description="Polar residues" evidence="2">
    <location>
        <begin position="1"/>
        <end position="11"/>
    </location>
</feature>
<name>A0AAW2C651_9ROSI</name>
<gene>
    <name evidence="3" type="ORF">SO802_023357</name>
</gene>
<feature type="compositionally biased region" description="Basic residues" evidence="2">
    <location>
        <begin position="315"/>
        <end position="331"/>
    </location>
</feature>
<sequence length="352" mass="39880">MPQPMATTPATISIAKPAKPSTKTKKKKFAFDDLRKFALISLLKQQWNDEEEAANANSKEEEDAQESGASSETFVATTKSCFILSIKGEMSLLEGSSQNFPSFKSHLVFRLLAKLATLPFPVPSLVTTIILVSKTVDDEEDLVESKFEKIDDQDDIHIAYEKLYKVSEKHEKLYRLAIKKLSDVELNQEELSTKFDEANQTIEQLRFENSFLAKRTKKLEAELFQVRAQLERTFSANLDEMLSFQKFSCNRTGLWYDFPSPNIASSSTTVFISPTNNVNSENNNVKTVLASENIDKGKSILGATPKLDKKETRNPRTKKGNNQKPKQKKQHFCHHYGVTGHPRSNCFKWLAT</sequence>
<reference evidence="3 4" key="1">
    <citation type="submission" date="2024-01" db="EMBL/GenBank/DDBJ databases">
        <title>A telomere-to-telomere, gap-free genome of sweet tea (Lithocarpus litseifolius).</title>
        <authorList>
            <person name="Zhou J."/>
        </authorList>
    </citation>
    <scope>NUCLEOTIDE SEQUENCE [LARGE SCALE GENOMIC DNA]</scope>
    <source>
        <strain evidence="3">Zhou-2022a</strain>
        <tissue evidence="3">Leaf</tissue>
    </source>
</reference>
<dbReference type="EMBL" id="JAZDWU010000008">
    <property type="protein sequence ID" value="KAK9993654.1"/>
    <property type="molecule type" value="Genomic_DNA"/>
</dbReference>